<evidence type="ECO:0000313" key="2">
    <source>
        <dbReference type="EMBL" id="PGH36692.1"/>
    </source>
</evidence>
<dbReference type="AlphaFoldDB" id="A0A2B7ZUM7"/>
<feature type="compositionally biased region" description="Basic and acidic residues" evidence="1">
    <location>
        <begin position="318"/>
        <end position="327"/>
    </location>
</feature>
<dbReference type="VEuPathDB" id="FungiDB:EMCG_04048"/>
<dbReference type="CDD" id="cd00403">
    <property type="entry name" value="Ribosomal_L1"/>
    <property type="match status" value="1"/>
</dbReference>
<dbReference type="Proteomes" id="UP000226031">
    <property type="component" value="Unassembled WGS sequence"/>
</dbReference>
<dbReference type="InterPro" id="IPR016095">
    <property type="entry name" value="Ribosomal_uL1_3-a/b-sand"/>
</dbReference>
<feature type="compositionally biased region" description="Basic residues" evidence="1">
    <location>
        <begin position="401"/>
        <end position="411"/>
    </location>
</feature>
<keyword evidence="3" id="KW-1185">Reference proteome</keyword>
<evidence type="ECO:0000313" key="3">
    <source>
        <dbReference type="Proteomes" id="UP000226031"/>
    </source>
</evidence>
<feature type="compositionally biased region" description="Basic and acidic residues" evidence="1">
    <location>
        <begin position="375"/>
        <end position="385"/>
    </location>
</feature>
<dbReference type="EMBL" id="PDND01000004">
    <property type="protein sequence ID" value="PGH36692.1"/>
    <property type="molecule type" value="Genomic_DNA"/>
</dbReference>
<dbReference type="FunFam" id="3.40.50.790:FF:000006">
    <property type="entry name" value="Electron transfer flavoprotein alpha-subunit"/>
    <property type="match status" value="1"/>
</dbReference>
<comment type="caution">
    <text evidence="2">The sequence shown here is derived from an EMBL/GenBank/DDBJ whole genome shotgun (WGS) entry which is preliminary data.</text>
</comment>
<feature type="region of interest" description="Disordered" evidence="1">
    <location>
        <begin position="39"/>
        <end position="67"/>
    </location>
</feature>
<gene>
    <name evidence="2" type="ORF">GX50_00352</name>
</gene>
<feature type="compositionally biased region" description="Acidic residues" evidence="1">
    <location>
        <begin position="56"/>
        <end position="66"/>
    </location>
</feature>
<accession>A0A2B7ZUM7</accession>
<feature type="region of interest" description="Disordered" evidence="1">
    <location>
        <begin position="315"/>
        <end position="411"/>
    </location>
</feature>
<feature type="compositionally biased region" description="Basic and acidic residues" evidence="1">
    <location>
        <begin position="39"/>
        <end position="52"/>
    </location>
</feature>
<feature type="region of interest" description="Disordered" evidence="1">
    <location>
        <begin position="1"/>
        <end position="21"/>
    </location>
</feature>
<protein>
    <submittedName>
        <fullName evidence="2">Ribosome biogenesis protein UTP30</fullName>
    </submittedName>
</protein>
<organism evidence="2 3">
    <name type="scientific">[Emmonsia] crescens</name>
    <dbReference type="NCBI Taxonomy" id="73230"/>
    <lineage>
        <taxon>Eukaryota</taxon>
        <taxon>Fungi</taxon>
        <taxon>Dikarya</taxon>
        <taxon>Ascomycota</taxon>
        <taxon>Pezizomycotina</taxon>
        <taxon>Eurotiomycetes</taxon>
        <taxon>Eurotiomycetidae</taxon>
        <taxon>Onygenales</taxon>
        <taxon>Ajellomycetaceae</taxon>
        <taxon>Emergomyces</taxon>
    </lineage>
</organism>
<feature type="compositionally biased region" description="Basic and acidic residues" evidence="1">
    <location>
        <begin position="335"/>
        <end position="351"/>
    </location>
</feature>
<dbReference type="Gene3D" id="3.30.190.20">
    <property type="match status" value="1"/>
</dbReference>
<dbReference type="SUPFAM" id="SSF56808">
    <property type="entry name" value="Ribosomal protein L1"/>
    <property type="match status" value="1"/>
</dbReference>
<sequence>MAVSSGVITIKPTSGTPYQLNNDQVTRASSALLRHIKAEEEKKAEESTKKDLLANNEDEDDTEESAADGTPVWLVLTTKKHIVDKNRLKPGKIAVPHSLNTSPSLSICLITADPQRAVKDVIADPQFPTSLSSRITKVIGYTKLKTKYKSFESRRQLLSEHDVFLADDRIIMRLVQTLGKIFYKSSKRPVPIRIAEVQKVGGKRVKKEDKKRPATDEKYSAVASPAIVAKEIEKTLASVPVHLASAATTSVRVGSANFTPEKLVENVEAVVQGMAEKYVSKGWRNIKALHLKGATTMAMPIWLASELWVDEGDVREDEDPKAIEGSKKTSKKRKSIGDRESTQSKKSKTAEKEDDDDAELIASRKAKLQAQKARALSEGDKDDGSKATGATAVPEGAATSSKKKRKSVSKS</sequence>
<dbReference type="InterPro" id="IPR023674">
    <property type="entry name" value="Ribosomal_uL1-like"/>
</dbReference>
<reference evidence="2 3" key="1">
    <citation type="submission" date="2017-10" db="EMBL/GenBank/DDBJ databases">
        <title>Comparative genomics in systemic dimorphic fungi from Ajellomycetaceae.</title>
        <authorList>
            <person name="Munoz J.F."/>
            <person name="Mcewen J.G."/>
            <person name="Clay O.K."/>
            <person name="Cuomo C.A."/>
        </authorList>
    </citation>
    <scope>NUCLEOTIDE SEQUENCE [LARGE SCALE GENOMIC DNA]</scope>
    <source>
        <strain evidence="2 3">UAMH4076</strain>
    </source>
</reference>
<feature type="compositionally biased region" description="Polar residues" evidence="1">
    <location>
        <begin position="11"/>
        <end position="21"/>
    </location>
</feature>
<name>A0A2B7ZUM7_9EURO</name>
<dbReference type="Pfam" id="PF00687">
    <property type="entry name" value="Ribosomal_L1"/>
    <property type="match status" value="1"/>
</dbReference>
<dbReference type="InterPro" id="IPR028364">
    <property type="entry name" value="Ribosomal_uL1/biogenesis"/>
</dbReference>
<dbReference type="Gene3D" id="3.40.50.790">
    <property type="match status" value="1"/>
</dbReference>
<dbReference type="STRING" id="73230.A0A2B7ZUM7"/>
<evidence type="ECO:0000256" key="1">
    <source>
        <dbReference type="SAM" id="MobiDB-lite"/>
    </source>
</evidence>
<proteinExistence type="predicted"/>